<accession>A0ABR7TZ34</accession>
<keyword evidence="2" id="KW-1185">Reference proteome</keyword>
<protein>
    <recommendedName>
        <fullName evidence="3">Adhesin</fullName>
    </recommendedName>
</protein>
<comment type="caution">
    <text evidence="1">The sequence shown here is derived from an EMBL/GenBank/DDBJ whole genome shotgun (WGS) entry which is preliminary data.</text>
</comment>
<evidence type="ECO:0000313" key="2">
    <source>
        <dbReference type="Proteomes" id="UP000659124"/>
    </source>
</evidence>
<evidence type="ECO:0000313" key="1">
    <source>
        <dbReference type="EMBL" id="MBC9935082.1"/>
    </source>
</evidence>
<organism evidence="1 2">
    <name type="scientific">Chitinophaga qingshengii</name>
    <dbReference type="NCBI Taxonomy" id="1569794"/>
    <lineage>
        <taxon>Bacteria</taxon>
        <taxon>Pseudomonadati</taxon>
        <taxon>Bacteroidota</taxon>
        <taxon>Chitinophagia</taxon>
        <taxon>Chitinophagales</taxon>
        <taxon>Chitinophagaceae</taxon>
        <taxon>Chitinophaga</taxon>
    </lineage>
</organism>
<feature type="non-terminal residue" evidence="1">
    <location>
        <position position="78"/>
    </location>
</feature>
<dbReference type="Proteomes" id="UP000659124">
    <property type="component" value="Unassembled WGS sequence"/>
</dbReference>
<proteinExistence type="predicted"/>
<dbReference type="EMBL" id="JACVFC010000031">
    <property type="protein sequence ID" value="MBC9935082.1"/>
    <property type="molecule type" value="Genomic_DNA"/>
</dbReference>
<dbReference type="RefSeq" id="WP_188092177.1">
    <property type="nucleotide sequence ID" value="NZ_JACVFC010000031.1"/>
</dbReference>
<gene>
    <name evidence="1" type="ORF">ICL07_32235</name>
</gene>
<feature type="non-terminal residue" evidence="1">
    <location>
        <position position="1"/>
    </location>
</feature>
<reference evidence="1 2" key="1">
    <citation type="submission" date="2020-09" db="EMBL/GenBank/DDBJ databases">
        <title>Genome sequences of type strains of Chitinophaga qingshengii and Chitinophaga varians.</title>
        <authorList>
            <person name="Kittiwongwattana C."/>
        </authorList>
    </citation>
    <scope>NUCLEOTIDE SEQUENCE [LARGE SCALE GENOMIC DNA]</scope>
    <source>
        <strain evidence="1 2">JCM 30026</strain>
    </source>
</reference>
<sequence length="78" mass="8232">QCGNNVFQLNANEPATADGETGTWTSADNVSIDKPNLYNTTVTLNGTAPTTATLTWTISNGVCDDKTSTIKLTLNEVP</sequence>
<name>A0ABR7TZ34_9BACT</name>
<evidence type="ECO:0008006" key="3">
    <source>
        <dbReference type="Google" id="ProtNLM"/>
    </source>
</evidence>